<evidence type="ECO:0000256" key="1">
    <source>
        <dbReference type="SAM" id="MobiDB-lite"/>
    </source>
</evidence>
<accession>A0A9W8Y3M9</accession>
<organism evidence="2 3">
    <name type="scientific">Neocucurbitaria cava</name>
    <dbReference type="NCBI Taxonomy" id="798079"/>
    <lineage>
        <taxon>Eukaryota</taxon>
        <taxon>Fungi</taxon>
        <taxon>Dikarya</taxon>
        <taxon>Ascomycota</taxon>
        <taxon>Pezizomycotina</taxon>
        <taxon>Dothideomycetes</taxon>
        <taxon>Pleosporomycetidae</taxon>
        <taxon>Pleosporales</taxon>
        <taxon>Pleosporineae</taxon>
        <taxon>Cucurbitariaceae</taxon>
        <taxon>Neocucurbitaria</taxon>
    </lineage>
</organism>
<dbReference type="Proteomes" id="UP001140560">
    <property type="component" value="Unassembled WGS sequence"/>
</dbReference>
<reference evidence="2" key="1">
    <citation type="submission" date="2022-10" db="EMBL/GenBank/DDBJ databases">
        <title>Tapping the CABI collections for fungal endophytes: first genome assemblies for Collariella, Neodidymelliopsis, Ascochyta clinopodiicola, Didymella pomorum, Didymosphaeria variabile, Neocosmospora piperis and Neocucurbitaria cava.</title>
        <authorList>
            <person name="Hill R."/>
        </authorList>
    </citation>
    <scope>NUCLEOTIDE SEQUENCE</scope>
    <source>
        <strain evidence="2">IMI 356814</strain>
    </source>
</reference>
<evidence type="ECO:0000313" key="3">
    <source>
        <dbReference type="Proteomes" id="UP001140560"/>
    </source>
</evidence>
<proteinExistence type="predicted"/>
<name>A0A9W8Y3M9_9PLEO</name>
<keyword evidence="3" id="KW-1185">Reference proteome</keyword>
<dbReference type="EMBL" id="JAPEUY010000017">
    <property type="protein sequence ID" value="KAJ4364675.1"/>
    <property type="molecule type" value="Genomic_DNA"/>
</dbReference>
<gene>
    <name evidence="2" type="ORF">N0V83_009272</name>
</gene>
<feature type="region of interest" description="Disordered" evidence="1">
    <location>
        <begin position="113"/>
        <end position="134"/>
    </location>
</feature>
<sequence length="155" mass="15387">MILPPNKQAAAPTRPPPITTTLAAAAPVEADAAADPDLVALDDPDAAPEPAACVALAVVLLAPLPTLALPVAPAPPVNFSAPAVTTTNILATSLGSYVVVLLPGKFASLPPADSLHTAPTPPPRPAEGDTTQSWVAVKSLPGLGSDSSMCQVEGP</sequence>
<protein>
    <submittedName>
        <fullName evidence="2">Uncharacterized protein</fullName>
    </submittedName>
</protein>
<evidence type="ECO:0000313" key="2">
    <source>
        <dbReference type="EMBL" id="KAJ4364675.1"/>
    </source>
</evidence>
<comment type="caution">
    <text evidence="2">The sequence shown here is derived from an EMBL/GenBank/DDBJ whole genome shotgun (WGS) entry which is preliminary data.</text>
</comment>
<dbReference type="AlphaFoldDB" id="A0A9W8Y3M9"/>